<evidence type="ECO:0000313" key="2">
    <source>
        <dbReference type="Proteomes" id="UP001162162"/>
    </source>
</evidence>
<gene>
    <name evidence="1" type="ORF">NQ318_003458</name>
</gene>
<dbReference type="AlphaFoldDB" id="A0AAV8YV47"/>
<comment type="caution">
    <text evidence="1">The sequence shown here is derived from an EMBL/GenBank/DDBJ whole genome shotgun (WGS) entry which is preliminary data.</text>
</comment>
<keyword evidence="2" id="KW-1185">Reference proteome</keyword>
<dbReference type="Proteomes" id="UP001162162">
    <property type="component" value="Unassembled WGS sequence"/>
</dbReference>
<reference evidence="1" key="1">
    <citation type="journal article" date="2023" name="Insect Mol. Biol.">
        <title>Genome sequencing provides insights into the evolution of gene families encoding plant cell wall-degrading enzymes in longhorned beetles.</title>
        <authorList>
            <person name="Shin N.R."/>
            <person name="Okamura Y."/>
            <person name="Kirsch R."/>
            <person name="Pauchet Y."/>
        </authorList>
    </citation>
    <scope>NUCLEOTIDE SEQUENCE</scope>
    <source>
        <strain evidence="1">AMC_N1</strain>
    </source>
</reference>
<proteinExistence type="predicted"/>
<evidence type="ECO:0008006" key="3">
    <source>
        <dbReference type="Google" id="ProtNLM"/>
    </source>
</evidence>
<protein>
    <recommendedName>
        <fullName evidence="3">Myosuppressin</fullName>
    </recommendedName>
</protein>
<accession>A0AAV8YV47</accession>
<name>A0AAV8YV47_9CUCU</name>
<sequence length="104" mass="11782">MFPWDKSQHAELRCDFAFFLGVVVAILSSSTSHATVISCPPTTLQEQANPTLRQLCFAIEQAVDDAVPPQPQYAGRLEERNTNLNSKRQDVDHVFLRFGRRFGF</sequence>
<dbReference type="EMBL" id="JAPWTK010000038">
    <property type="protein sequence ID" value="KAJ8955361.1"/>
    <property type="molecule type" value="Genomic_DNA"/>
</dbReference>
<organism evidence="1 2">
    <name type="scientific">Aromia moschata</name>
    <dbReference type="NCBI Taxonomy" id="1265417"/>
    <lineage>
        <taxon>Eukaryota</taxon>
        <taxon>Metazoa</taxon>
        <taxon>Ecdysozoa</taxon>
        <taxon>Arthropoda</taxon>
        <taxon>Hexapoda</taxon>
        <taxon>Insecta</taxon>
        <taxon>Pterygota</taxon>
        <taxon>Neoptera</taxon>
        <taxon>Endopterygota</taxon>
        <taxon>Coleoptera</taxon>
        <taxon>Polyphaga</taxon>
        <taxon>Cucujiformia</taxon>
        <taxon>Chrysomeloidea</taxon>
        <taxon>Cerambycidae</taxon>
        <taxon>Cerambycinae</taxon>
        <taxon>Callichromatini</taxon>
        <taxon>Aromia</taxon>
    </lineage>
</organism>
<evidence type="ECO:0000313" key="1">
    <source>
        <dbReference type="EMBL" id="KAJ8955361.1"/>
    </source>
</evidence>